<reference evidence="3 4" key="1">
    <citation type="submission" date="2019-01" db="EMBL/GenBank/DDBJ databases">
        <authorList>
            <person name="Li J."/>
        </authorList>
    </citation>
    <scope>NUCLEOTIDE SEQUENCE [LARGE SCALE GENOMIC DNA]</scope>
    <source>
        <strain evidence="3 4">CGMCC 4.7180</strain>
    </source>
</reference>
<dbReference type="InterPro" id="IPR019606">
    <property type="entry name" value="GerMN"/>
</dbReference>
<dbReference type="SMART" id="SM00909">
    <property type="entry name" value="Germane"/>
    <property type="match status" value="1"/>
</dbReference>
<protein>
    <recommendedName>
        <fullName evidence="2">GerMN domain-containing protein</fullName>
    </recommendedName>
</protein>
<dbReference type="EMBL" id="SDPL01000257">
    <property type="protein sequence ID" value="RXZ46028.1"/>
    <property type="molecule type" value="Genomic_DNA"/>
</dbReference>
<comment type="caution">
    <text evidence="3">The sequence shown here is derived from an EMBL/GenBank/DDBJ whole genome shotgun (WGS) entry which is preliminary data.</text>
</comment>
<name>A0A4Q2JJF7_9MICO</name>
<sequence length="566" mass="59783">MPSRPSRARRVLAAIAAAALVAALAGCVSIPTSGVVNQGNPEATEQPVDVDVLPRGPREDATQQQILEGFIDAAASPSGNYEIARQFLTPTFADEWESGAAVSIDVLADRSYTQLGDDLIRMRVVPQASLAENGQYIAAGSTEPVQLEYRFEQVDEQWRISLAPPGVLIDETSFGLVYRDYSLAFFDPQFRYIVPDVRWFAGRDSLQTSIVRALLAGPVEWLAPGVASAFPEDVELGQSTVPVTGGTAEVDLAGAAFDNLRTIQLMRYQLEQSLAPVRNVDDVSLTLNGVPLSAPETSDLPERTLRVDARPAVYDGESFGYLSSAGDQVTPIDGVSDQVVALGPSGAALGSGAAAAAVLADDGVHLVRSGADAVLLDPRDGLITPALDVDGTVWSVPRDAPDELAWFAEDGSSGQIGVPWNADRIVSLQLSRDGTRMVALLVDGSRTRLVAASVVRGEDGVPVELGPVTLELGASGGTPLDVAWLDSRTVGTLTQTSESDTRLTVQELGTPVESRDGPPSGIQVDGANSLRDLRILTSDGDLATGAGVFWQVQARDLRFLATQQTG</sequence>
<accession>A0A4Q2JJF7</accession>
<keyword evidence="4" id="KW-1185">Reference proteome</keyword>
<dbReference type="Pfam" id="PF25976">
    <property type="entry name" value="LpqB_N"/>
    <property type="match status" value="1"/>
</dbReference>
<proteinExistence type="predicted"/>
<dbReference type="PROSITE" id="PS51257">
    <property type="entry name" value="PROKAR_LIPOPROTEIN"/>
    <property type="match status" value="1"/>
</dbReference>
<evidence type="ECO:0000256" key="1">
    <source>
        <dbReference type="SAM" id="SignalP"/>
    </source>
</evidence>
<organism evidence="3 4">
    <name type="scientific">Agromyces binzhouensis</name>
    <dbReference type="NCBI Taxonomy" id="1817495"/>
    <lineage>
        <taxon>Bacteria</taxon>
        <taxon>Bacillati</taxon>
        <taxon>Actinomycetota</taxon>
        <taxon>Actinomycetes</taxon>
        <taxon>Micrococcales</taxon>
        <taxon>Microbacteriaceae</taxon>
        <taxon>Agromyces</taxon>
    </lineage>
</organism>
<feature type="chain" id="PRO_5039531033" description="GerMN domain-containing protein" evidence="1">
    <location>
        <begin position="26"/>
        <end position="566"/>
    </location>
</feature>
<evidence type="ECO:0000313" key="4">
    <source>
        <dbReference type="Proteomes" id="UP000292881"/>
    </source>
</evidence>
<evidence type="ECO:0000313" key="3">
    <source>
        <dbReference type="EMBL" id="RXZ46028.1"/>
    </source>
</evidence>
<evidence type="ECO:0000259" key="2">
    <source>
        <dbReference type="SMART" id="SM00909"/>
    </source>
</evidence>
<feature type="domain" description="GerMN" evidence="2">
    <location>
        <begin position="207"/>
        <end position="296"/>
    </location>
</feature>
<keyword evidence="1" id="KW-0732">Signal</keyword>
<dbReference type="RefSeq" id="WP_129235243.1">
    <property type="nucleotide sequence ID" value="NZ_SDPL01000257.1"/>
</dbReference>
<dbReference type="OrthoDB" id="3226781at2"/>
<gene>
    <name evidence="3" type="ORF">ESO86_12035</name>
</gene>
<feature type="signal peptide" evidence="1">
    <location>
        <begin position="1"/>
        <end position="25"/>
    </location>
</feature>
<dbReference type="InterPro" id="IPR059026">
    <property type="entry name" value="LpqB_N"/>
</dbReference>
<dbReference type="Proteomes" id="UP000292881">
    <property type="component" value="Unassembled WGS sequence"/>
</dbReference>
<dbReference type="Pfam" id="PF10646">
    <property type="entry name" value="Germane"/>
    <property type="match status" value="1"/>
</dbReference>
<dbReference type="AlphaFoldDB" id="A0A4Q2JJF7"/>